<accession>A0ABW2HXG8</accession>
<dbReference type="Gene3D" id="3.40.50.12780">
    <property type="entry name" value="N-terminal domain of ligase-like"/>
    <property type="match status" value="1"/>
</dbReference>
<dbReference type="PROSITE" id="PS50075">
    <property type="entry name" value="CARRIER"/>
    <property type="match status" value="1"/>
</dbReference>
<dbReference type="InterPro" id="IPR009081">
    <property type="entry name" value="PP-bd_ACP"/>
</dbReference>
<dbReference type="PANTHER" id="PTHR43201">
    <property type="entry name" value="ACYL-COA SYNTHETASE"/>
    <property type="match status" value="1"/>
</dbReference>
<proteinExistence type="inferred from homology"/>
<dbReference type="Pfam" id="PF13193">
    <property type="entry name" value="AMP-binding_C"/>
    <property type="match status" value="1"/>
</dbReference>
<dbReference type="InterPro" id="IPR029058">
    <property type="entry name" value="AB_hydrolase_fold"/>
</dbReference>
<dbReference type="InterPro" id="IPR020806">
    <property type="entry name" value="PKS_PP-bd"/>
</dbReference>
<organism evidence="6 7">
    <name type="scientific">Paractinoplanes rhizophilus</name>
    <dbReference type="NCBI Taxonomy" id="1416877"/>
    <lineage>
        <taxon>Bacteria</taxon>
        <taxon>Bacillati</taxon>
        <taxon>Actinomycetota</taxon>
        <taxon>Actinomycetes</taxon>
        <taxon>Micromonosporales</taxon>
        <taxon>Micromonosporaceae</taxon>
        <taxon>Paractinoplanes</taxon>
    </lineage>
</organism>
<dbReference type="Pfam" id="PF00550">
    <property type="entry name" value="PP-binding"/>
    <property type="match status" value="1"/>
</dbReference>
<evidence type="ECO:0000256" key="4">
    <source>
        <dbReference type="ARBA" id="ARBA00022598"/>
    </source>
</evidence>
<dbReference type="Gene3D" id="3.40.50.1820">
    <property type="entry name" value="alpha/beta hydrolase"/>
    <property type="match status" value="1"/>
</dbReference>
<dbReference type="InterPro" id="IPR000873">
    <property type="entry name" value="AMP-dep_synth/lig_dom"/>
</dbReference>
<dbReference type="PANTHER" id="PTHR43201:SF5">
    <property type="entry name" value="MEDIUM-CHAIN ACYL-COA LIGASE ACSF2, MITOCHONDRIAL"/>
    <property type="match status" value="1"/>
</dbReference>
<dbReference type="InterPro" id="IPR045851">
    <property type="entry name" value="AMP-bd_C_sf"/>
</dbReference>
<reference evidence="7" key="1">
    <citation type="journal article" date="2019" name="Int. J. Syst. Evol. Microbiol.">
        <title>The Global Catalogue of Microorganisms (GCM) 10K type strain sequencing project: providing services to taxonomists for standard genome sequencing and annotation.</title>
        <authorList>
            <consortium name="The Broad Institute Genomics Platform"/>
            <consortium name="The Broad Institute Genome Sequencing Center for Infectious Disease"/>
            <person name="Wu L."/>
            <person name="Ma J."/>
        </authorList>
    </citation>
    <scope>NUCLEOTIDE SEQUENCE [LARGE SCALE GENOMIC DNA]</scope>
    <source>
        <strain evidence="7">XZYJT-10</strain>
    </source>
</reference>
<dbReference type="SUPFAM" id="SSF47336">
    <property type="entry name" value="ACP-like"/>
    <property type="match status" value="1"/>
</dbReference>
<dbReference type="Gene3D" id="3.30.300.30">
    <property type="match status" value="1"/>
</dbReference>
<dbReference type="InterPro" id="IPR020845">
    <property type="entry name" value="AMP-binding_CS"/>
</dbReference>
<dbReference type="InterPro" id="IPR036736">
    <property type="entry name" value="ACP-like_sf"/>
</dbReference>
<dbReference type="EMBL" id="JBHTBJ010000025">
    <property type="protein sequence ID" value="MFC7277780.1"/>
    <property type="molecule type" value="Genomic_DNA"/>
</dbReference>
<name>A0ABW2HXG8_9ACTN</name>
<gene>
    <name evidence="6" type="ORF">ACFQS1_27650</name>
</gene>
<evidence type="ECO:0000313" key="7">
    <source>
        <dbReference type="Proteomes" id="UP001596548"/>
    </source>
</evidence>
<keyword evidence="4" id="KW-0436">Ligase</keyword>
<dbReference type="InterPro" id="IPR025110">
    <property type="entry name" value="AMP-bd_C"/>
</dbReference>
<evidence type="ECO:0000256" key="3">
    <source>
        <dbReference type="ARBA" id="ARBA00022553"/>
    </source>
</evidence>
<protein>
    <submittedName>
        <fullName evidence="6">AMP-binding protein</fullName>
    </submittedName>
</protein>
<dbReference type="RefSeq" id="WP_378973815.1">
    <property type="nucleotide sequence ID" value="NZ_JBHTBJ010000025.1"/>
</dbReference>
<dbReference type="SMART" id="SM00823">
    <property type="entry name" value="PKS_PP"/>
    <property type="match status" value="1"/>
</dbReference>
<comment type="caution">
    <text evidence="6">The sequence shown here is derived from an EMBL/GenBank/DDBJ whole genome shotgun (WGS) entry which is preliminary data.</text>
</comment>
<keyword evidence="2" id="KW-0596">Phosphopantetheine</keyword>
<feature type="domain" description="Carrier" evidence="5">
    <location>
        <begin position="512"/>
        <end position="587"/>
    </location>
</feature>
<dbReference type="Proteomes" id="UP001596548">
    <property type="component" value="Unassembled WGS sequence"/>
</dbReference>
<evidence type="ECO:0000313" key="6">
    <source>
        <dbReference type="EMBL" id="MFC7277780.1"/>
    </source>
</evidence>
<dbReference type="Pfam" id="PF00501">
    <property type="entry name" value="AMP-binding"/>
    <property type="match status" value="1"/>
</dbReference>
<dbReference type="InterPro" id="IPR042099">
    <property type="entry name" value="ANL_N_sf"/>
</dbReference>
<evidence type="ECO:0000256" key="1">
    <source>
        <dbReference type="ARBA" id="ARBA00006432"/>
    </source>
</evidence>
<sequence length="625" mass="65519">MTASETIADLLGRQAGSRPRRPALTAPGRASVTYGELERTVAAARLAWAGLGFTRTDRMAVALPNGMDLAVTLLSVMGVATAVPVDLDGPPAELVRHLRGSRATALVVRDTAGNAAARAAETLGLPVIEVLPTGPAPRAGLQGGNPREHAHEPPRAADAALLLRTSGTTGEPKFVAISHARLCLSARNIASGLELTEDDRCLNVMPLSHAHGLLTPLLATLSAGGQVDCLPGFDADGFFAAMSRCKPTWYSAVPTIHQEILARAGGQREVIGATTLRFVRSASAPLPAHVRDRLAETFRAPVIESYGMTETTSVVASNPLPPRARKPGSVGLPAGCEVAVLDGNGHPAPVGQVGEIVVRGPAVADGYDHDREATATAFVDGWFHTGDLGRFDEDGYLYLAGRTKETINRGGLTVSPFEIEQVLQSHPAVAQAVVFPLPHPTLGEDIGVAVVPAEDAQPTEREIRAYAAQHLSPALIPSRVVLVGQIPHGAHGKVQRRELHTRLPLPPVGFAPPRTQVQRTLVAIWQDLLGRERIGVHDNFFDLGGDSLRAVPLAEAITRHTGVPVNVVDIFAFPTVASQAELVDTGRTHTPAPDGAAGSADPDGAAVRAGLARLARRRGRGGGNG</sequence>
<dbReference type="SUPFAM" id="SSF56801">
    <property type="entry name" value="Acetyl-CoA synthetase-like"/>
    <property type="match status" value="1"/>
</dbReference>
<comment type="similarity">
    <text evidence="1">Belongs to the ATP-dependent AMP-binding enzyme family.</text>
</comment>
<evidence type="ECO:0000259" key="5">
    <source>
        <dbReference type="PROSITE" id="PS50075"/>
    </source>
</evidence>
<evidence type="ECO:0000256" key="2">
    <source>
        <dbReference type="ARBA" id="ARBA00022450"/>
    </source>
</evidence>
<keyword evidence="3" id="KW-0597">Phosphoprotein</keyword>
<dbReference type="PROSITE" id="PS00455">
    <property type="entry name" value="AMP_BINDING"/>
    <property type="match status" value="1"/>
</dbReference>
<keyword evidence="7" id="KW-1185">Reference proteome</keyword>